<comment type="caution">
    <text evidence="13">The sequence shown here is derived from an EMBL/GenBank/DDBJ whole genome shotgun (WGS) entry which is preliminary data.</text>
</comment>
<dbReference type="GO" id="GO:0052917">
    <property type="term" value="F:dol-P-Man:Man(7)GlcNAc(2)-PP-Dol alpha-1,6-mannosyltransferase activity"/>
    <property type="evidence" value="ECO:0007669"/>
    <property type="project" value="UniProtKB-EC"/>
</dbReference>
<evidence type="ECO:0000256" key="11">
    <source>
        <dbReference type="ARBA" id="ARBA00048899"/>
    </source>
</evidence>
<dbReference type="GO" id="GO:0006487">
    <property type="term" value="P:protein N-linked glycosylation"/>
    <property type="evidence" value="ECO:0007669"/>
    <property type="project" value="TreeGrafter"/>
</dbReference>
<feature type="transmembrane region" description="Helical" evidence="12">
    <location>
        <begin position="125"/>
        <end position="144"/>
    </location>
</feature>
<dbReference type="STRING" id="4615.A0A199VNA2"/>
<keyword evidence="4 12" id="KW-0328">Glycosyltransferase</keyword>
<comment type="pathway">
    <text evidence="2">Protein modification; protein glycosylation.</text>
</comment>
<evidence type="ECO:0000256" key="9">
    <source>
        <dbReference type="ARBA" id="ARBA00023136"/>
    </source>
</evidence>
<evidence type="ECO:0000256" key="3">
    <source>
        <dbReference type="ARBA" id="ARBA00007063"/>
    </source>
</evidence>
<dbReference type="GO" id="GO:0005789">
    <property type="term" value="C:endoplasmic reticulum membrane"/>
    <property type="evidence" value="ECO:0007669"/>
    <property type="project" value="UniProtKB-SubCell"/>
</dbReference>
<feature type="transmembrane region" description="Helical" evidence="12">
    <location>
        <begin position="284"/>
        <end position="311"/>
    </location>
</feature>
<protein>
    <recommendedName>
        <fullName evidence="12">Mannosyltransferase</fullName>
        <ecNumber evidence="12">2.4.1.-</ecNumber>
    </recommendedName>
</protein>
<evidence type="ECO:0000256" key="4">
    <source>
        <dbReference type="ARBA" id="ARBA00022676"/>
    </source>
</evidence>
<evidence type="ECO:0000256" key="8">
    <source>
        <dbReference type="ARBA" id="ARBA00022989"/>
    </source>
</evidence>
<feature type="transmembrane region" description="Helical" evidence="12">
    <location>
        <begin position="66"/>
        <end position="86"/>
    </location>
</feature>
<feature type="transmembrane region" description="Helical" evidence="12">
    <location>
        <begin position="92"/>
        <end position="113"/>
    </location>
</feature>
<keyword evidence="6 12" id="KW-0812">Transmembrane</keyword>
<evidence type="ECO:0000256" key="6">
    <source>
        <dbReference type="ARBA" id="ARBA00022692"/>
    </source>
</evidence>
<comment type="catalytic activity">
    <reaction evidence="11">
        <text>an alpha-D-Man-(1-&gt;2)-alpha-D-Man-(1-&gt;2)-alpha-D-Man-(1-&gt;3)-[alpha-D-Man-(1-&gt;2)-alpha-D-Man-(1-&gt;3)-alpha-D-Man-(1-&gt;6)]-beta-D-Man-(1-&gt;4)-beta-D-GlcNAc-(1-&gt;4)-alpha-D-GlcNAc-diphospho-di-trans,poly-cis-dolichol + a di-trans,poly-cis-dolichyl beta-D-mannosyl phosphate = an alpha-D-Man-(1-&gt;2)-alpha-D-Man-(1-&gt;2)-alpha-D-Man-(1-&gt;3)-[alpha-D-Man-(1-&gt;2)-alpha-D-Man-(1-&gt;3)-[alpha-D-Man-(1-&gt;6)]-alpha-D-Man-(1-&gt;6)]-beta-D-Man-(1-&gt;4)-beta-D-GlcNAc-(1-&gt;4)-alpha-D-GlcNAc-diphospho-di-trans,poly-cis-dolichol + a di-trans,poly-cis-dolichyl phosphate + H(+)</text>
        <dbReference type="Rhea" id="RHEA:29535"/>
        <dbReference type="Rhea" id="RHEA-COMP:19498"/>
        <dbReference type="Rhea" id="RHEA-COMP:19501"/>
        <dbReference type="Rhea" id="RHEA-COMP:19518"/>
        <dbReference type="Rhea" id="RHEA-COMP:19519"/>
        <dbReference type="ChEBI" id="CHEBI:15378"/>
        <dbReference type="ChEBI" id="CHEBI:57683"/>
        <dbReference type="ChEBI" id="CHEBI:58211"/>
        <dbReference type="ChEBI" id="CHEBI:132517"/>
        <dbReference type="ChEBI" id="CHEBI:132519"/>
        <dbReference type="EC" id="2.4.1.260"/>
    </reaction>
    <physiologicalReaction direction="left-to-right" evidence="11">
        <dbReference type="Rhea" id="RHEA:29536"/>
    </physiologicalReaction>
</comment>
<dbReference type="InterPro" id="IPR005599">
    <property type="entry name" value="GPI_mannosylTrfase"/>
</dbReference>
<evidence type="ECO:0000256" key="12">
    <source>
        <dbReference type="RuleBase" id="RU363075"/>
    </source>
</evidence>
<keyword evidence="7 12" id="KW-0256">Endoplasmic reticulum</keyword>
<organism evidence="13 14">
    <name type="scientific">Ananas comosus</name>
    <name type="common">Pineapple</name>
    <name type="synonym">Ananas ananas</name>
    <dbReference type="NCBI Taxonomy" id="4615"/>
    <lineage>
        <taxon>Eukaryota</taxon>
        <taxon>Viridiplantae</taxon>
        <taxon>Streptophyta</taxon>
        <taxon>Embryophyta</taxon>
        <taxon>Tracheophyta</taxon>
        <taxon>Spermatophyta</taxon>
        <taxon>Magnoliopsida</taxon>
        <taxon>Liliopsida</taxon>
        <taxon>Poales</taxon>
        <taxon>Bromeliaceae</taxon>
        <taxon>Bromelioideae</taxon>
        <taxon>Ananas</taxon>
    </lineage>
</organism>
<dbReference type="Proteomes" id="UP000092600">
    <property type="component" value="Unassembled WGS sequence"/>
</dbReference>
<dbReference type="UniPathway" id="UPA00378"/>
<comment type="function">
    <text evidence="10">Mannosyltransferase that operates in the biosynthetic pathway of dolichol-linked oligosaccharides, the glycan precursors employed in protein asparagine (N)-glycosylation. The assembly of dolichol-linked oligosaccharides begins on the cytosolic side of the endoplasmic reticulum membrane and finishes in its lumen. The sequential addition of sugars to dolichol pyrophosphate produces dolichol-linked oligosaccharides containing fourteen sugars, including two GlcNAcs, nine mannoses and three glucoses. Once assembled, the oligosaccharide is transferred from the lipid to nascent proteins by oligosaccharyltransferases. In the lumen of the endoplasmic reticulum, adds the eighth mannose residue in an alpha-1,6 linkage onto Man(7)GlcNAc(2)-PP-dolichol to produce Man(8)GlcNAc(2)-PP-dolichol.</text>
</comment>
<evidence type="ECO:0000256" key="10">
    <source>
        <dbReference type="ARBA" id="ARBA00044721"/>
    </source>
</evidence>
<dbReference type="EMBL" id="LSRQ01001266">
    <property type="protein sequence ID" value="OAY78503.1"/>
    <property type="molecule type" value="Genomic_DNA"/>
</dbReference>
<dbReference type="Pfam" id="PF03901">
    <property type="entry name" value="Glyco_transf_22"/>
    <property type="match status" value="2"/>
</dbReference>
<gene>
    <name evidence="13" type="ORF">ACMD2_15785</name>
</gene>
<keyword evidence="5 13" id="KW-0808">Transferase</keyword>
<dbReference type="PANTHER" id="PTHR22760">
    <property type="entry name" value="GLYCOSYLTRANSFERASE"/>
    <property type="match status" value="1"/>
</dbReference>
<feature type="transmembrane region" description="Helical" evidence="12">
    <location>
        <begin position="26"/>
        <end position="45"/>
    </location>
</feature>
<keyword evidence="9 12" id="KW-0472">Membrane</keyword>
<evidence type="ECO:0000256" key="5">
    <source>
        <dbReference type="ARBA" id="ARBA00022679"/>
    </source>
</evidence>
<name>A0A199VNA2_ANACO</name>
<evidence type="ECO:0000313" key="14">
    <source>
        <dbReference type="Proteomes" id="UP000092600"/>
    </source>
</evidence>
<comment type="similarity">
    <text evidence="3 12">Belongs to the glycosyltransferase 22 family.</text>
</comment>
<evidence type="ECO:0000313" key="13">
    <source>
        <dbReference type="EMBL" id="OAY78503.1"/>
    </source>
</evidence>
<accession>A0A199VNA2</accession>
<dbReference type="AlphaFoldDB" id="A0A199VNA2"/>
<sequence length="431" mass="49506">MAAAAEEKVAAPSSSRGRLSKLLQEFGWDLMLGSIAAFYAFMVPYTKVEESFNYDHLDFPGVVPRTFIGAFLVSIIASPVVAVIHYLHVPKIYSLLAVRLALGFIVLLTLRLFRLQVRRKFGYHVEAFFAIMTALQFHLLFYSTRPLPNILAFCLGRFLSYFEMPGISVLVDSIMWQRILWPELEVFWFNSVLNRSSEWGTHPLHWYFTSALPRSMLVGYPLCMIGMVLDRRIRRYVLPVFLFILFYSKLPHKELRFILGSIPILNASASIAASRVYNNRKKKIWSWIYVIMLGSFIVSVGCSIVTFMASYNNYPGGYALKALHQADASTKEKLVHIDAFTAMNGVSRFSENEYPWRYCKEEGIPIEHFGNRNFTYLLNEHHSINGYKCLFAINGFSGLRFRRHFPPLALLKEPKVFIHGNIEDKDIVSSD</sequence>
<evidence type="ECO:0000256" key="1">
    <source>
        <dbReference type="ARBA" id="ARBA00004477"/>
    </source>
</evidence>
<dbReference type="EC" id="2.4.1.-" evidence="12"/>
<reference evidence="13 14" key="1">
    <citation type="journal article" date="2016" name="DNA Res.">
        <title>The draft genome of MD-2 pineapple using hybrid error correction of long reads.</title>
        <authorList>
            <person name="Redwan R.M."/>
            <person name="Saidin A."/>
            <person name="Kumar S.V."/>
        </authorList>
    </citation>
    <scope>NUCLEOTIDE SEQUENCE [LARGE SCALE GENOMIC DNA]</scope>
    <source>
        <strain evidence="14">cv. MD2</strain>
        <tissue evidence="13">Leaf</tissue>
    </source>
</reference>
<proteinExistence type="inferred from homology"/>
<comment type="subcellular location">
    <subcellularLocation>
        <location evidence="1 12">Endoplasmic reticulum membrane</location>
        <topology evidence="1 12">Multi-pass membrane protein</topology>
    </subcellularLocation>
</comment>
<evidence type="ECO:0000256" key="7">
    <source>
        <dbReference type="ARBA" id="ARBA00022824"/>
    </source>
</evidence>
<feature type="transmembrane region" description="Helical" evidence="12">
    <location>
        <begin position="150"/>
        <end position="171"/>
    </location>
</feature>
<dbReference type="PANTHER" id="PTHR22760:SF1">
    <property type="entry name" value="DOL-P-MAN:MAN(7)GLCNAC(2)-PP-DOL ALPHA-1,6-MANNOSYLTRANSFERASE"/>
    <property type="match status" value="1"/>
</dbReference>
<evidence type="ECO:0000256" key="2">
    <source>
        <dbReference type="ARBA" id="ARBA00004922"/>
    </source>
</evidence>
<keyword evidence="8 12" id="KW-1133">Transmembrane helix</keyword>